<evidence type="ECO:0000259" key="14">
    <source>
        <dbReference type="Pfam" id="PF00593"/>
    </source>
</evidence>
<dbReference type="PANTHER" id="PTHR32552">
    <property type="entry name" value="FERRICHROME IRON RECEPTOR-RELATED"/>
    <property type="match status" value="1"/>
</dbReference>
<dbReference type="CDD" id="cd01347">
    <property type="entry name" value="ligand_gated_channel"/>
    <property type="match status" value="1"/>
</dbReference>
<evidence type="ECO:0000256" key="13">
    <source>
        <dbReference type="SAM" id="SignalP"/>
    </source>
</evidence>
<feature type="domain" description="TonB-dependent receptor-like beta-barrel" evidence="14">
    <location>
        <begin position="227"/>
        <end position="662"/>
    </location>
</feature>
<organism evidence="16 17">
    <name type="scientific">Aquitalea palustris</name>
    <dbReference type="NCBI Taxonomy" id="2480983"/>
    <lineage>
        <taxon>Bacteria</taxon>
        <taxon>Pseudomonadati</taxon>
        <taxon>Pseudomonadota</taxon>
        <taxon>Betaproteobacteria</taxon>
        <taxon>Neisseriales</taxon>
        <taxon>Chromobacteriaceae</taxon>
        <taxon>Aquitalea</taxon>
    </lineage>
</organism>
<gene>
    <name evidence="16" type="ORF">EAY64_11545</name>
</gene>
<dbReference type="GO" id="GO:0009279">
    <property type="term" value="C:cell outer membrane"/>
    <property type="evidence" value="ECO:0007669"/>
    <property type="project" value="UniProtKB-SubCell"/>
</dbReference>
<evidence type="ECO:0000313" key="17">
    <source>
        <dbReference type="Proteomes" id="UP000274139"/>
    </source>
</evidence>
<dbReference type="InterPro" id="IPR012910">
    <property type="entry name" value="Plug_dom"/>
</dbReference>
<dbReference type="Pfam" id="PF07715">
    <property type="entry name" value="Plug"/>
    <property type="match status" value="1"/>
</dbReference>
<keyword evidence="6 11" id="KW-0798">TonB box</keyword>
<evidence type="ECO:0000313" key="16">
    <source>
        <dbReference type="EMBL" id="RMC96849.1"/>
    </source>
</evidence>
<dbReference type="Gene3D" id="2.170.130.10">
    <property type="entry name" value="TonB-dependent receptor, plug domain"/>
    <property type="match status" value="1"/>
</dbReference>
<reference evidence="16 17" key="1">
    <citation type="submission" date="2018-10" db="EMBL/GenBank/DDBJ databases">
        <title>Draft genome sequence of Aquitalea MWU14-2217 isolated from a wild cranberry bog in Provincetown, Massachusetts.</title>
        <authorList>
            <person name="Ebadzadsahrai G."/>
            <person name="Soby S."/>
        </authorList>
    </citation>
    <scope>NUCLEOTIDE SEQUENCE [LARGE SCALE GENOMIC DNA]</scope>
    <source>
        <strain evidence="16 17">MWU14-2217</strain>
    </source>
</reference>
<evidence type="ECO:0000256" key="12">
    <source>
        <dbReference type="SAM" id="MobiDB-lite"/>
    </source>
</evidence>
<evidence type="ECO:0000256" key="5">
    <source>
        <dbReference type="ARBA" id="ARBA00022692"/>
    </source>
</evidence>
<keyword evidence="4 10" id="KW-1134">Transmembrane beta strand</keyword>
<evidence type="ECO:0000256" key="2">
    <source>
        <dbReference type="ARBA" id="ARBA00009810"/>
    </source>
</evidence>
<evidence type="ECO:0000256" key="3">
    <source>
        <dbReference type="ARBA" id="ARBA00022448"/>
    </source>
</evidence>
<dbReference type="NCBIfam" id="TIGR01783">
    <property type="entry name" value="TonB-siderophor"/>
    <property type="match status" value="1"/>
</dbReference>
<comment type="similarity">
    <text evidence="2 10 11">Belongs to the TonB-dependent receptor family.</text>
</comment>
<dbReference type="AlphaFoldDB" id="A0A454JHL9"/>
<dbReference type="Pfam" id="PF00593">
    <property type="entry name" value="TonB_dep_Rec_b-barrel"/>
    <property type="match status" value="1"/>
</dbReference>
<dbReference type="EMBL" id="RFAR01000046">
    <property type="protein sequence ID" value="RMC96849.1"/>
    <property type="molecule type" value="Genomic_DNA"/>
</dbReference>
<dbReference type="SUPFAM" id="SSF56935">
    <property type="entry name" value="Porins"/>
    <property type="match status" value="1"/>
</dbReference>
<feature type="domain" description="TonB-dependent receptor plug" evidence="15">
    <location>
        <begin position="59"/>
        <end position="156"/>
    </location>
</feature>
<keyword evidence="17" id="KW-1185">Reference proteome</keyword>
<dbReference type="GO" id="GO:0015344">
    <property type="term" value="F:siderophore uptake transmembrane transporter activity"/>
    <property type="evidence" value="ECO:0007669"/>
    <property type="project" value="TreeGrafter"/>
</dbReference>
<evidence type="ECO:0000256" key="10">
    <source>
        <dbReference type="PROSITE-ProRule" id="PRU01360"/>
    </source>
</evidence>
<evidence type="ECO:0000259" key="15">
    <source>
        <dbReference type="Pfam" id="PF07715"/>
    </source>
</evidence>
<evidence type="ECO:0000256" key="9">
    <source>
        <dbReference type="ARBA" id="ARBA00023237"/>
    </source>
</evidence>
<dbReference type="InterPro" id="IPR010105">
    <property type="entry name" value="TonB_sidphr_rcpt"/>
</dbReference>
<keyword evidence="13" id="KW-0732">Signal</keyword>
<sequence>MKTAAVLSSTLLLLTSVTTKADDAVTLDMVSVTSNIDNNPQHSYQSRTTSVAGYAQSSMDTPQAVQSVTPQTLADKQVKTLAEAVSTVSGIVESNTLAGIQDSFTRRGFGERNDGSILRDGVRSYLMSNFDATTESVEVLKGPASLLYGIQEPGGVINVISKKPENIPQTTLSGQSSSFGGGSVTLDTTGPIGDSNLAYRLIADKQDTDYWRNFGSTKRTMIAPSLAWNDERNKLLLSYQYTDFSMPWDRGTVFYNGKPLNVSRETRLGDLLDVAQGRTQAATASYGRVLNSQWTLDTQLAWNEISYSNYETRATAYNARTGVLTRRLDGNVVNNSTLALSSKLQGDISILGQNHKPVIGLDVTQFRELRSDTFRGSASSLTQLNVNNPVYGRVSSANTTLSASQSDNRSTINTQSLLLMDNWALSPAWRTTYGLRYQHYQQEDGVGRPYVVSDRSDGYTALPQFGLIYTLTPHWSLYGSYSTSFQPNAASDGQSFAPERGVSHEAGIKLEDHGISATAAVFHIEKTNVVATDTDGIDKAMGKVRSQGVELDVSGEITKKLSLTLALAYTNAIVTSDPVYAGKQLYNVPKRSGSINLAYDLGNDVFGNHWRIGGGTRYVGERQGDAANSFQLPSYTVTDAFIAWQTRLRGKKLEIQANLKNVFDKTYYASSTGTTTTTSSSGSVSTVRLGDPRELLVKASLTF</sequence>
<keyword evidence="9 10" id="KW-0998">Cell outer membrane</keyword>
<protein>
    <submittedName>
        <fullName evidence="16">TonB-dependent siderophore receptor</fullName>
    </submittedName>
</protein>
<evidence type="ECO:0000256" key="7">
    <source>
        <dbReference type="ARBA" id="ARBA00023136"/>
    </source>
</evidence>
<feature type="chain" id="PRO_5019377524" evidence="13">
    <location>
        <begin position="22"/>
        <end position="703"/>
    </location>
</feature>
<name>A0A454JHL9_9NEIS</name>
<dbReference type="InterPro" id="IPR036942">
    <property type="entry name" value="Beta-barrel_TonB_sf"/>
</dbReference>
<dbReference type="InterPro" id="IPR037066">
    <property type="entry name" value="Plug_dom_sf"/>
</dbReference>
<evidence type="ECO:0000256" key="1">
    <source>
        <dbReference type="ARBA" id="ARBA00004571"/>
    </source>
</evidence>
<comment type="subcellular location">
    <subcellularLocation>
        <location evidence="1 10">Cell outer membrane</location>
        <topology evidence="1 10">Multi-pass membrane protein</topology>
    </subcellularLocation>
</comment>
<keyword evidence="7 10" id="KW-0472">Membrane</keyword>
<dbReference type="InterPro" id="IPR039426">
    <property type="entry name" value="TonB-dep_rcpt-like"/>
</dbReference>
<evidence type="ECO:0000256" key="11">
    <source>
        <dbReference type="RuleBase" id="RU003357"/>
    </source>
</evidence>
<dbReference type="PROSITE" id="PS52016">
    <property type="entry name" value="TONB_DEPENDENT_REC_3"/>
    <property type="match status" value="1"/>
</dbReference>
<dbReference type="Proteomes" id="UP000274139">
    <property type="component" value="Unassembled WGS sequence"/>
</dbReference>
<keyword evidence="3 10" id="KW-0813">Transport</keyword>
<dbReference type="GO" id="GO:0015891">
    <property type="term" value="P:siderophore transport"/>
    <property type="evidence" value="ECO:0007669"/>
    <property type="project" value="InterPro"/>
</dbReference>
<feature type="signal peptide" evidence="13">
    <location>
        <begin position="1"/>
        <end position="21"/>
    </location>
</feature>
<dbReference type="InterPro" id="IPR000531">
    <property type="entry name" value="Beta-barrel_TonB"/>
</dbReference>
<keyword evidence="5 10" id="KW-0812">Transmembrane</keyword>
<dbReference type="Gene3D" id="2.40.170.20">
    <property type="entry name" value="TonB-dependent receptor, beta-barrel domain"/>
    <property type="match status" value="1"/>
</dbReference>
<keyword evidence="8 16" id="KW-0675">Receptor</keyword>
<comment type="caution">
    <text evidence="16">The sequence shown here is derived from an EMBL/GenBank/DDBJ whole genome shotgun (WGS) entry which is preliminary data.</text>
</comment>
<evidence type="ECO:0000256" key="4">
    <source>
        <dbReference type="ARBA" id="ARBA00022452"/>
    </source>
</evidence>
<dbReference type="GO" id="GO:0038023">
    <property type="term" value="F:signaling receptor activity"/>
    <property type="evidence" value="ECO:0007669"/>
    <property type="project" value="InterPro"/>
</dbReference>
<feature type="region of interest" description="Disordered" evidence="12">
    <location>
        <begin position="38"/>
        <end position="58"/>
    </location>
</feature>
<dbReference type="PANTHER" id="PTHR32552:SF85">
    <property type="entry name" value="BLL7968 PROTEIN"/>
    <property type="match status" value="1"/>
</dbReference>
<proteinExistence type="inferred from homology"/>
<evidence type="ECO:0000256" key="6">
    <source>
        <dbReference type="ARBA" id="ARBA00023077"/>
    </source>
</evidence>
<evidence type="ECO:0000256" key="8">
    <source>
        <dbReference type="ARBA" id="ARBA00023170"/>
    </source>
</evidence>
<accession>A0A454JHL9</accession>